<dbReference type="RefSeq" id="XP_004031139.1">
    <property type="nucleotide sequence ID" value="XM_004031091.1"/>
</dbReference>
<feature type="transmembrane region" description="Helical" evidence="1">
    <location>
        <begin position="60"/>
        <end position="77"/>
    </location>
</feature>
<keyword evidence="3" id="KW-1185">Reference proteome</keyword>
<evidence type="ECO:0000313" key="2">
    <source>
        <dbReference type="EMBL" id="EGR29903.1"/>
    </source>
</evidence>
<protein>
    <recommendedName>
        <fullName evidence="4">Transmembrane protein</fullName>
    </recommendedName>
</protein>
<reference evidence="2 3" key="1">
    <citation type="submission" date="2011-07" db="EMBL/GenBank/DDBJ databases">
        <authorList>
            <person name="Coyne R."/>
            <person name="Brami D."/>
            <person name="Johnson J."/>
            <person name="Hostetler J."/>
            <person name="Hannick L."/>
            <person name="Clark T."/>
            <person name="Cassidy-Hanley D."/>
            <person name="Inman J."/>
        </authorList>
    </citation>
    <scope>NUCLEOTIDE SEQUENCE [LARGE SCALE GENOMIC DNA]</scope>
    <source>
        <strain evidence="2 3">G5</strain>
    </source>
</reference>
<keyword evidence="1" id="KW-0812">Transmembrane</keyword>
<feature type="transmembrane region" description="Helical" evidence="1">
    <location>
        <begin position="89"/>
        <end position="110"/>
    </location>
</feature>
<proteinExistence type="predicted"/>
<evidence type="ECO:0000256" key="1">
    <source>
        <dbReference type="SAM" id="Phobius"/>
    </source>
</evidence>
<evidence type="ECO:0008006" key="4">
    <source>
        <dbReference type="Google" id="ProtNLM"/>
    </source>
</evidence>
<dbReference type="GeneID" id="14906013"/>
<keyword evidence="1" id="KW-0472">Membrane</keyword>
<gene>
    <name evidence="2" type="ORF">IMG5_146220</name>
</gene>
<sequence>MILMFLKSINFCIFSASEKIIQNLFNAESSFIQILQIFKAHSSFSNQILYTIPKFPLSNYTRYFVYIFSCGIILIYFQDCSYNNQGFFINLVFILHSSYSVLLSCIIELSLKFFFYSLLFKRLSCNFLSIWSYSSTEFLFTFIFLFNIKFIKSGILFFYLEDTYVQLICNCQHYYCKKFSSN</sequence>
<dbReference type="AlphaFoldDB" id="G0QY03"/>
<organism evidence="2 3">
    <name type="scientific">Ichthyophthirius multifiliis</name>
    <name type="common">White spot disease agent</name>
    <name type="synonym">Ich</name>
    <dbReference type="NCBI Taxonomy" id="5932"/>
    <lineage>
        <taxon>Eukaryota</taxon>
        <taxon>Sar</taxon>
        <taxon>Alveolata</taxon>
        <taxon>Ciliophora</taxon>
        <taxon>Intramacronucleata</taxon>
        <taxon>Oligohymenophorea</taxon>
        <taxon>Hymenostomatida</taxon>
        <taxon>Ophryoglenina</taxon>
        <taxon>Ichthyophthirius</taxon>
    </lineage>
</organism>
<keyword evidence="1" id="KW-1133">Transmembrane helix</keyword>
<dbReference type="Proteomes" id="UP000008983">
    <property type="component" value="Unassembled WGS sequence"/>
</dbReference>
<accession>G0QY03</accession>
<dbReference type="InParanoid" id="G0QY03"/>
<evidence type="ECO:0000313" key="3">
    <source>
        <dbReference type="Proteomes" id="UP000008983"/>
    </source>
</evidence>
<name>G0QY03_ICHMU</name>
<dbReference type="EMBL" id="GL984093">
    <property type="protein sequence ID" value="EGR29903.1"/>
    <property type="molecule type" value="Genomic_DNA"/>
</dbReference>